<dbReference type="InterPro" id="IPR039757">
    <property type="entry name" value="EIF2D"/>
</dbReference>
<dbReference type="Pfam" id="PF25304">
    <property type="entry name" value="WHD_eIF2D"/>
    <property type="match status" value="1"/>
</dbReference>
<feature type="region of interest" description="Disordered" evidence="1">
    <location>
        <begin position="221"/>
        <end position="287"/>
    </location>
</feature>
<gene>
    <name evidence="3" type="ORF">TL16_g01079</name>
</gene>
<dbReference type="SUPFAM" id="SSF55159">
    <property type="entry name" value="eIF1-like"/>
    <property type="match status" value="1"/>
</dbReference>
<dbReference type="AlphaFoldDB" id="A0A9W6ZCG2"/>
<name>A0A9W6ZCG2_9STRA</name>
<proteinExistence type="predicted"/>
<dbReference type="PROSITE" id="PS50296">
    <property type="entry name" value="SUI1"/>
    <property type="match status" value="1"/>
</dbReference>
<evidence type="ECO:0000313" key="3">
    <source>
        <dbReference type="EMBL" id="GMH51749.1"/>
    </source>
</evidence>
<dbReference type="InterPro" id="IPR001950">
    <property type="entry name" value="SUI1"/>
</dbReference>
<dbReference type="Pfam" id="PF01253">
    <property type="entry name" value="SUI1"/>
    <property type="match status" value="1"/>
</dbReference>
<evidence type="ECO:0000256" key="1">
    <source>
        <dbReference type="SAM" id="MobiDB-lite"/>
    </source>
</evidence>
<dbReference type="PANTHER" id="PTHR12217:SF4">
    <property type="entry name" value="EUKARYOTIC TRANSLATION INITIATION FACTOR 2D"/>
    <property type="match status" value="1"/>
</dbReference>
<feature type="compositionally biased region" description="Low complexity" evidence="1">
    <location>
        <begin position="148"/>
        <end position="158"/>
    </location>
</feature>
<feature type="compositionally biased region" description="Acidic residues" evidence="1">
    <location>
        <begin position="221"/>
        <end position="245"/>
    </location>
</feature>
<comment type="caution">
    <text evidence="3">The sequence shown here is derived from an EMBL/GenBank/DDBJ whole genome shotgun (WGS) entry which is preliminary data.</text>
</comment>
<dbReference type="InterPro" id="IPR057429">
    <property type="entry name" value="WH_eIF2D"/>
</dbReference>
<feature type="compositionally biased region" description="Basic and acidic residues" evidence="1">
    <location>
        <begin position="247"/>
        <end position="257"/>
    </location>
</feature>
<dbReference type="PANTHER" id="PTHR12217">
    <property type="entry name" value="EUKARYOTIC TRANSLATION INITIATION FACTOR 2D"/>
    <property type="match status" value="1"/>
</dbReference>
<accession>A0A9W6ZCG2</accession>
<sequence>MFNRPSSLPTAPSVPVSGKLLKMLFKSCSSLPDDVSKSYLKDLQSKSTLTASRKIDRDLQLLVTTSSPDPTRPILVLSTVNKYSSSVAVPTVYSISVLISQLLSATSPSPSPIPFALPIAITNSFVESKIKNGAKKLYKGGIHRYHLPASESSSSDPTPDAPPPSPPTGSACLVVSRGMLVATGVIDENMEVVIWSTFEDVLWKTYCDDFSVDCVVMDWDPQEDECEEEEEEEEGEENQNEEGGEGGETKEETKPDAIDIDIDIDPNTNAPLSPPPPPSTEGASIQTGPDATRLLYDTMLNLAAYSSNATLKLPLLTSTLYSSHLLPLLVLASPTFNLKDTVWKKFGVFLAEVGFVNLKEKSPGVIEVTRIDRSHPDIRSHKRENPSILPQEITASAGGNSTDGQTVVRKVELYVFSKELRTAANINPEEITASASTVERRGTEYLTKSEVTALLKPILEASANNGVVTITPQLAIYGLELNSTKKQKPLMDVILKKLKPAHAIAKSSNGSTRVVVMKHGSARPAIIRCQRRGGNKYITKIEELKQYVGYLEVPMQAIVEEIKSKLSCSVTIGEADTVVIGGKLHREVYEILTKDKTKYNCEHGGLTGEGSWRLGKELVKVETQKGIKG</sequence>
<protein>
    <recommendedName>
        <fullName evidence="2">SUI1 domain-containing protein</fullName>
    </recommendedName>
</protein>
<reference evidence="4" key="1">
    <citation type="journal article" date="2023" name="Commun. Biol.">
        <title>Genome analysis of Parmales, the sister group of diatoms, reveals the evolutionary specialization of diatoms from phago-mixotrophs to photoautotrophs.</title>
        <authorList>
            <person name="Ban H."/>
            <person name="Sato S."/>
            <person name="Yoshikawa S."/>
            <person name="Yamada K."/>
            <person name="Nakamura Y."/>
            <person name="Ichinomiya M."/>
            <person name="Sato N."/>
            <person name="Blanc-Mathieu R."/>
            <person name="Endo H."/>
            <person name="Kuwata A."/>
            <person name="Ogata H."/>
        </authorList>
    </citation>
    <scope>NUCLEOTIDE SEQUENCE [LARGE SCALE GENOMIC DNA]</scope>
</reference>
<evidence type="ECO:0000313" key="4">
    <source>
        <dbReference type="Proteomes" id="UP001162640"/>
    </source>
</evidence>
<dbReference type="Gene3D" id="3.30.780.10">
    <property type="entry name" value="SUI1-like domain"/>
    <property type="match status" value="1"/>
</dbReference>
<evidence type="ECO:0000259" key="2">
    <source>
        <dbReference type="PROSITE" id="PS50296"/>
    </source>
</evidence>
<dbReference type="GO" id="GO:0001731">
    <property type="term" value="P:formation of translation preinitiation complex"/>
    <property type="evidence" value="ECO:0007669"/>
    <property type="project" value="InterPro"/>
</dbReference>
<organism evidence="3 4">
    <name type="scientific">Triparma laevis f. inornata</name>
    <dbReference type="NCBI Taxonomy" id="1714386"/>
    <lineage>
        <taxon>Eukaryota</taxon>
        <taxon>Sar</taxon>
        <taxon>Stramenopiles</taxon>
        <taxon>Ochrophyta</taxon>
        <taxon>Bolidophyceae</taxon>
        <taxon>Parmales</taxon>
        <taxon>Triparmaceae</taxon>
        <taxon>Triparma</taxon>
    </lineage>
</organism>
<dbReference type="InterPro" id="IPR036877">
    <property type="entry name" value="SUI1_dom_sf"/>
</dbReference>
<dbReference type="GO" id="GO:0003743">
    <property type="term" value="F:translation initiation factor activity"/>
    <property type="evidence" value="ECO:0007669"/>
    <property type="project" value="InterPro"/>
</dbReference>
<feature type="domain" description="SUI1" evidence="2">
    <location>
        <begin position="525"/>
        <end position="596"/>
    </location>
</feature>
<dbReference type="EMBL" id="BLQM01000022">
    <property type="protein sequence ID" value="GMH51749.1"/>
    <property type="molecule type" value="Genomic_DNA"/>
</dbReference>
<dbReference type="Proteomes" id="UP001162640">
    <property type="component" value="Unassembled WGS sequence"/>
</dbReference>
<feature type="region of interest" description="Disordered" evidence="1">
    <location>
        <begin position="148"/>
        <end position="170"/>
    </location>
</feature>